<protein>
    <submittedName>
        <fullName evidence="1">Uncharacterized protein</fullName>
    </submittedName>
</protein>
<dbReference type="EMBL" id="GBXM01011520">
    <property type="protein sequence ID" value="JAH97057.1"/>
    <property type="molecule type" value="Transcribed_RNA"/>
</dbReference>
<sequence>MFEGNALTVIICIYLVEKKATVMSDQPSRRVKHLFLLHLTSNVIQLNVSTSLFESVYNTLTNILYVLVAIGYCKTEITC</sequence>
<reference evidence="1" key="2">
    <citation type="journal article" date="2015" name="Fish Shellfish Immunol.">
        <title>Early steps in the European eel (Anguilla anguilla)-Vibrio vulnificus interaction in the gills: Role of the RtxA13 toxin.</title>
        <authorList>
            <person name="Callol A."/>
            <person name="Pajuelo D."/>
            <person name="Ebbesson L."/>
            <person name="Teles M."/>
            <person name="MacKenzie S."/>
            <person name="Amaro C."/>
        </authorList>
    </citation>
    <scope>NUCLEOTIDE SEQUENCE</scope>
</reference>
<evidence type="ECO:0000313" key="1">
    <source>
        <dbReference type="EMBL" id="JAH97057.1"/>
    </source>
</evidence>
<reference evidence="1" key="1">
    <citation type="submission" date="2014-11" db="EMBL/GenBank/DDBJ databases">
        <authorList>
            <person name="Amaro Gonzalez C."/>
        </authorList>
    </citation>
    <scope>NUCLEOTIDE SEQUENCE</scope>
</reference>
<organism evidence="1">
    <name type="scientific">Anguilla anguilla</name>
    <name type="common">European freshwater eel</name>
    <name type="synonym">Muraena anguilla</name>
    <dbReference type="NCBI Taxonomy" id="7936"/>
    <lineage>
        <taxon>Eukaryota</taxon>
        <taxon>Metazoa</taxon>
        <taxon>Chordata</taxon>
        <taxon>Craniata</taxon>
        <taxon>Vertebrata</taxon>
        <taxon>Euteleostomi</taxon>
        <taxon>Actinopterygii</taxon>
        <taxon>Neopterygii</taxon>
        <taxon>Teleostei</taxon>
        <taxon>Anguilliformes</taxon>
        <taxon>Anguillidae</taxon>
        <taxon>Anguilla</taxon>
    </lineage>
</organism>
<name>A0A0E9X2U7_ANGAN</name>
<proteinExistence type="predicted"/>
<dbReference type="AlphaFoldDB" id="A0A0E9X2U7"/>
<accession>A0A0E9X2U7</accession>